<dbReference type="OrthoDB" id="9977870at2759"/>
<keyword evidence="8" id="KW-0862">Zinc</keyword>
<proteinExistence type="predicted"/>
<feature type="domain" description="RING-type" evidence="9">
    <location>
        <begin position="188"/>
        <end position="376"/>
    </location>
</feature>
<evidence type="ECO:0000256" key="7">
    <source>
        <dbReference type="ARBA" id="ARBA00022786"/>
    </source>
</evidence>
<sequence length="461" mass="52067">MFSTPGSPYSILEPCTTDTYDVLDEETANLILQLQISDGLELYETLEGKGKHREGELSDAELALQIYTEDLKRHATIASDRQMTKSIARACQSDEEILIETQSQEQGAASDRETACRLGGVAQHTLIEPWTVGSEFLNDETLEKLKALYVCAPVEEPNTSGQKYLENGDSTPESSGWAASRNFTSTQSNVQCTACQNDFRFYDTARAPCGHEYCRTCLKDLFRASITNDSLFPPRCCRQTIPAGSVRIHLTGDLVRQYEAKKIEYETPDRTYCSNILCSAFIRVENIQNERATCPVCTEVTCTMCKGKAHRGDCPADTALQLVLDTANENGWQRCYGCRRLVELDIGCNHITCPCGSEFCYVCAGRWKTCLCPQWTEDRLLERANQVVARQPVRADLPQQIARVAAVAENLRTRHNCDHEQWRYARGQAQCEECYHTLPSYIFECRQCNIQACNRCRRNRL</sequence>
<dbReference type="InterPro" id="IPR044066">
    <property type="entry name" value="TRIAD_supradom"/>
</dbReference>
<comment type="caution">
    <text evidence="10">The sequence shown here is derived from an EMBL/GenBank/DDBJ whole genome shotgun (WGS) entry which is preliminary data.</text>
</comment>
<evidence type="ECO:0000256" key="2">
    <source>
        <dbReference type="ARBA" id="ARBA00012251"/>
    </source>
</evidence>
<dbReference type="CDD" id="cd20335">
    <property type="entry name" value="BRcat_RBR"/>
    <property type="match status" value="1"/>
</dbReference>
<name>A0A8H8S051_9HELO</name>
<dbReference type="AlphaFoldDB" id="A0A8H8S051"/>
<dbReference type="GO" id="GO:0016567">
    <property type="term" value="P:protein ubiquitination"/>
    <property type="evidence" value="ECO:0007669"/>
    <property type="project" value="InterPro"/>
</dbReference>
<dbReference type="InterPro" id="IPR017907">
    <property type="entry name" value="Znf_RING_CS"/>
</dbReference>
<evidence type="ECO:0000256" key="8">
    <source>
        <dbReference type="ARBA" id="ARBA00022833"/>
    </source>
</evidence>
<dbReference type="EC" id="2.3.2.31" evidence="2"/>
<dbReference type="Pfam" id="PF01485">
    <property type="entry name" value="IBR"/>
    <property type="match status" value="2"/>
</dbReference>
<evidence type="ECO:0000313" key="11">
    <source>
        <dbReference type="Proteomes" id="UP000462212"/>
    </source>
</evidence>
<keyword evidence="5" id="KW-0677">Repeat</keyword>
<evidence type="ECO:0000256" key="3">
    <source>
        <dbReference type="ARBA" id="ARBA00022679"/>
    </source>
</evidence>
<dbReference type="PROSITE" id="PS51873">
    <property type="entry name" value="TRIAD"/>
    <property type="match status" value="1"/>
</dbReference>
<keyword evidence="4" id="KW-0479">Metal-binding</keyword>
<dbReference type="InterPro" id="IPR031127">
    <property type="entry name" value="E3_UB_ligase_RBR"/>
</dbReference>
<dbReference type="GO" id="GO:0008270">
    <property type="term" value="F:zinc ion binding"/>
    <property type="evidence" value="ECO:0007669"/>
    <property type="project" value="UniProtKB-KW"/>
</dbReference>
<keyword evidence="11" id="KW-1185">Reference proteome</keyword>
<keyword evidence="7" id="KW-0833">Ubl conjugation pathway</keyword>
<dbReference type="PANTHER" id="PTHR11685">
    <property type="entry name" value="RBR FAMILY RING FINGER AND IBR DOMAIN-CONTAINING"/>
    <property type="match status" value="1"/>
</dbReference>
<comment type="catalytic activity">
    <reaction evidence="1">
        <text>[E2 ubiquitin-conjugating enzyme]-S-ubiquitinyl-L-cysteine + [acceptor protein]-L-lysine = [E2 ubiquitin-conjugating enzyme]-L-cysteine + [acceptor protein]-N(6)-ubiquitinyl-L-lysine.</text>
        <dbReference type="EC" id="2.3.2.31"/>
    </reaction>
</comment>
<dbReference type="EMBL" id="QGMJ01000051">
    <property type="protein sequence ID" value="TVY43958.1"/>
    <property type="molecule type" value="Genomic_DNA"/>
</dbReference>
<evidence type="ECO:0000256" key="1">
    <source>
        <dbReference type="ARBA" id="ARBA00001798"/>
    </source>
</evidence>
<dbReference type="Proteomes" id="UP000462212">
    <property type="component" value="Unassembled WGS sequence"/>
</dbReference>
<keyword evidence="3" id="KW-0808">Transferase</keyword>
<dbReference type="SMART" id="SM00647">
    <property type="entry name" value="IBR"/>
    <property type="match status" value="1"/>
</dbReference>
<evidence type="ECO:0000259" key="9">
    <source>
        <dbReference type="PROSITE" id="PS51873"/>
    </source>
</evidence>
<dbReference type="InterPro" id="IPR002867">
    <property type="entry name" value="IBR_dom"/>
</dbReference>
<dbReference type="PROSITE" id="PS00518">
    <property type="entry name" value="ZF_RING_1"/>
    <property type="match status" value="1"/>
</dbReference>
<dbReference type="GO" id="GO:0061630">
    <property type="term" value="F:ubiquitin protein ligase activity"/>
    <property type="evidence" value="ECO:0007669"/>
    <property type="project" value="UniProtKB-EC"/>
</dbReference>
<protein>
    <recommendedName>
        <fullName evidence="2">RBR-type E3 ubiquitin transferase</fullName>
        <ecNumber evidence="2">2.3.2.31</ecNumber>
    </recommendedName>
</protein>
<dbReference type="Gene3D" id="1.20.120.1750">
    <property type="match status" value="1"/>
</dbReference>
<evidence type="ECO:0000313" key="10">
    <source>
        <dbReference type="EMBL" id="TVY43958.1"/>
    </source>
</evidence>
<keyword evidence="6" id="KW-0863">Zinc-finger</keyword>
<reference evidence="10 11" key="1">
    <citation type="submission" date="2018-05" db="EMBL/GenBank/DDBJ databases">
        <title>Genome sequencing and assembly of the regulated plant pathogen Lachnellula willkommii and related sister species for the development of diagnostic species identification markers.</title>
        <authorList>
            <person name="Giroux E."/>
            <person name="Bilodeau G."/>
        </authorList>
    </citation>
    <scope>NUCLEOTIDE SEQUENCE [LARGE SCALE GENOMIC DNA]</scope>
    <source>
        <strain evidence="10 11">CBS 197.66</strain>
    </source>
</reference>
<dbReference type="CDD" id="cd22584">
    <property type="entry name" value="Rcat_RBR_unk"/>
    <property type="match status" value="1"/>
</dbReference>
<dbReference type="InterPro" id="IPR013083">
    <property type="entry name" value="Znf_RING/FYVE/PHD"/>
</dbReference>
<evidence type="ECO:0000256" key="5">
    <source>
        <dbReference type="ARBA" id="ARBA00022737"/>
    </source>
</evidence>
<evidence type="ECO:0000256" key="6">
    <source>
        <dbReference type="ARBA" id="ARBA00022771"/>
    </source>
</evidence>
<dbReference type="SUPFAM" id="SSF57850">
    <property type="entry name" value="RING/U-box"/>
    <property type="match status" value="2"/>
</dbReference>
<accession>A0A8H8S051</accession>
<gene>
    <name evidence="10" type="primary">ARI9</name>
    <name evidence="10" type="ORF">LSUB1_G001383</name>
</gene>
<dbReference type="Gene3D" id="3.30.40.10">
    <property type="entry name" value="Zinc/RING finger domain, C3HC4 (zinc finger)"/>
    <property type="match status" value="1"/>
</dbReference>
<organism evidence="10 11">
    <name type="scientific">Lachnellula subtilissima</name>
    <dbReference type="NCBI Taxonomy" id="602034"/>
    <lineage>
        <taxon>Eukaryota</taxon>
        <taxon>Fungi</taxon>
        <taxon>Dikarya</taxon>
        <taxon>Ascomycota</taxon>
        <taxon>Pezizomycotina</taxon>
        <taxon>Leotiomycetes</taxon>
        <taxon>Helotiales</taxon>
        <taxon>Lachnaceae</taxon>
        <taxon>Lachnellula</taxon>
    </lineage>
</organism>
<evidence type="ECO:0000256" key="4">
    <source>
        <dbReference type="ARBA" id="ARBA00022723"/>
    </source>
</evidence>